<accession>A0AAN9Z8A9</accession>
<organism evidence="3 4">
    <name type="scientific">Gryllus longicercus</name>
    <dbReference type="NCBI Taxonomy" id="2509291"/>
    <lineage>
        <taxon>Eukaryota</taxon>
        <taxon>Metazoa</taxon>
        <taxon>Ecdysozoa</taxon>
        <taxon>Arthropoda</taxon>
        <taxon>Hexapoda</taxon>
        <taxon>Insecta</taxon>
        <taxon>Pterygota</taxon>
        <taxon>Neoptera</taxon>
        <taxon>Polyneoptera</taxon>
        <taxon>Orthoptera</taxon>
        <taxon>Ensifera</taxon>
        <taxon>Gryllidea</taxon>
        <taxon>Grylloidea</taxon>
        <taxon>Gryllidae</taxon>
        <taxon>Gryllinae</taxon>
        <taxon>Gryllus</taxon>
    </lineage>
</organism>
<dbReference type="Proteomes" id="UP001378592">
    <property type="component" value="Unassembled WGS sequence"/>
</dbReference>
<sequence>MSWIPQHFDESQLLSGDEFSEIAYELVGEEVQRLSVVNSLPALLQGSDGPLCMQRIVPKILLALDKASKEFHVAAALTFYTILEKKLVHPKTYAETFLRSMVEHIDFKVPEVAAIWLDVLLDAIALLPIDAIRAEVLPVAINKGQISQPVSSRIKSCRLLGKASLRLDMFYLKKELLPVILSLCQDVNHEVRACICTELSNIVKALDADVSKTMLLPSLVELASDEEALVRISAVSTIVEVLGYLTPDTIKNTILPLVKKLCTHARSSEDDVLVSISFQIGKLSLGLQNYMAPNEKQWILHFYQDMAQLGTLVKDTRKTFPMPDFNMSGNADRLILCRQNCAYNFPAMAIFCANLGDAYSDQLYTTFCALTSDPYFMVRRTIACGFHEVTHVLGPNCGKLKRELVKLLRDDVEEVLQGLIPHLSKTMELLAKYRELGPENMDPQSMEIGRAVLKCEAEISETHNWRLHSMLMSQLECLPLCLPSEFLHNYFIPIIFSRIHKSRAVPCRIAAARTLLVFLRYNPKAPQRNDLRTRIVNEFCRGKSCFARMAFAKLCGAAMDIFSRHYFKEHFYLQLLELHEDKVANVRMQVAGYFPRLKAMLRLPSDKKLQVALESSVRRMAANETDRDVRSMLVASMEKMDRMPIRDESISPAQLTKDDLDDQRKAEEENRLAALKVEGARRRNEVPVPPSRVPPVAPVPGGIKKGSGKAAEYRAAAPRGRLSGGTPTTVVRNPAMARQVMIVAS</sequence>
<comment type="caution">
    <text evidence="3">The sequence shown here is derived from an EMBL/GenBank/DDBJ whole genome shotgun (WGS) entry which is preliminary data.</text>
</comment>
<feature type="compositionally biased region" description="Pro residues" evidence="2">
    <location>
        <begin position="687"/>
        <end position="698"/>
    </location>
</feature>
<evidence type="ECO:0000256" key="1">
    <source>
        <dbReference type="PROSITE-ProRule" id="PRU00103"/>
    </source>
</evidence>
<dbReference type="EMBL" id="JAZDUA010000030">
    <property type="protein sequence ID" value="KAK7872083.1"/>
    <property type="molecule type" value="Genomic_DNA"/>
</dbReference>
<gene>
    <name evidence="3" type="ORF">R5R35_004566</name>
</gene>
<keyword evidence="4" id="KW-1185">Reference proteome</keyword>
<evidence type="ECO:0000256" key="2">
    <source>
        <dbReference type="SAM" id="MobiDB-lite"/>
    </source>
</evidence>
<dbReference type="GO" id="GO:0008287">
    <property type="term" value="C:protein serine/threonine phosphatase complex"/>
    <property type="evidence" value="ECO:0007669"/>
    <property type="project" value="TreeGrafter"/>
</dbReference>
<protein>
    <recommendedName>
        <fullName evidence="5">Serine/threonine-protein phosphatase 4 regulatory subunit 4</fullName>
    </recommendedName>
</protein>
<dbReference type="AlphaFoldDB" id="A0AAN9Z8A9"/>
<evidence type="ECO:0000313" key="4">
    <source>
        <dbReference type="Proteomes" id="UP001378592"/>
    </source>
</evidence>
<dbReference type="InterPro" id="IPR039918">
    <property type="entry name" value="PPP4R4"/>
</dbReference>
<feature type="compositionally biased region" description="Basic and acidic residues" evidence="2">
    <location>
        <begin position="656"/>
        <end position="665"/>
    </location>
</feature>
<dbReference type="PROSITE" id="PS50077">
    <property type="entry name" value="HEAT_REPEAT"/>
    <property type="match status" value="2"/>
</dbReference>
<dbReference type="InterPro" id="IPR011989">
    <property type="entry name" value="ARM-like"/>
</dbReference>
<dbReference type="SUPFAM" id="SSF48371">
    <property type="entry name" value="ARM repeat"/>
    <property type="match status" value="1"/>
</dbReference>
<evidence type="ECO:0008006" key="5">
    <source>
        <dbReference type="Google" id="ProtNLM"/>
    </source>
</evidence>
<dbReference type="InterPro" id="IPR021133">
    <property type="entry name" value="HEAT_type_2"/>
</dbReference>
<evidence type="ECO:0000313" key="3">
    <source>
        <dbReference type="EMBL" id="KAK7872083.1"/>
    </source>
</evidence>
<dbReference type="PANTHER" id="PTHR21467">
    <property type="entry name" value="PROTEIN PHOSPHATASE 4 REGULATORY SUBUNIT 4 PPP4R4"/>
    <property type="match status" value="1"/>
</dbReference>
<feature type="region of interest" description="Disordered" evidence="2">
    <location>
        <begin position="646"/>
        <end position="665"/>
    </location>
</feature>
<feature type="repeat" description="HEAT" evidence="1">
    <location>
        <begin position="215"/>
        <end position="253"/>
    </location>
</feature>
<dbReference type="Gene3D" id="1.25.10.10">
    <property type="entry name" value="Leucine-rich Repeat Variant"/>
    <property type="match status" value="1"/>
</dbReference>
<name>A0AAN9Z8A9_9ORTH</name>
<feature type="repeat" description="HEAT" evidence="1">
    <location>
        <begin position="176"/>
        <end position="214"/>
    </location>
</feature>
<reference evidence="3 4" key="1">
    <citation type="submission" date="2024-03" db="EMBL/GenBank/DDBJ databases">
        <title>The genome assembly and annotation of the cricket Gryllus longicercus Weissman &amp; Gray.</title>
        <authorList>
            <person name="Szrajer S."/>
            <person name="Gray D."/>
            <person name="Ylla G."/>
        </authorList>
    </citation>
    <scope>NUCLEOTIDE SEQUENCE [LARGE SCALE GENOMIC DNA]</scope>
    <source>
        <strain evidence="3">DAG 2021-001</strain>
        <tissue evidence="3">Whole body minus gut</tissue>
    </source>
</reference>
<feature type="region of interest" description="Disordered" evidence="2">
    <location>
        <begin position="683"/>
        <end position="708"/>
    </location>
</feature>
<dbReference type="GO" id="GO:0019888">
    <property type="term" value="F:protein phosphatase regulator activity"/>
    <property type="evidence" value="ECO:0007669"/>
    <property type="project" value="TreeGrafter"/>
</dbReference>
<proteinExistence type="predicted"/>
<dbReference type="PANTHER" id="PTHR21467:SF0">
    <property type="entry name" value="SERINE_THREONINE-PROTEIN PHOSPHATASE 4 REGULATORY SUBUNIT 4"/>
    <property type="match status" value="1"/>
</dbReference>
<dbReference type="GO" id="GO:0005829">
    <property type="term" value="C:cytosol"/>
    <property type="evidence" value="ECO:0007669"/>
    <property type="project" value="TreeGrafter"/>
</dbReference>
<dbReference type="InterPro" id="IPR016024">
    <property type="entry name" value="ARM-type_fold"/>
</dbReference>